<dbReference type="Proteomes" id="UP000439022">
    <property type="component" value="Unassembled WGS sequence"/>
</dbReference>
<comment type="caution">
    <text evidence="2">The sequence shown here is derived from an EMBL/GenBank/DDBJ whole genome shotgun (WGS) entry which is preliminary data.</text>
</comment>
<keyword evidence="3" id="KW-1185">Reference proteome</keyword>
<organism evidence="2 3">
    <name type="scientific">Haloferax litoreum</name>
    <dbReference type="NCBI Taxonomy" id="2666140"/>
    <lineage>
        <taxon>Archaea</taxon>
        <taxon>Methanobacteriati</taxon>
        <taxon>Methanobacteriota</taxon>
        <taxon>Stenosarchaea group</taxon>
        <taxon>Halobacteria</taxon>
        <taxon>Halobacteriales</taxon>
        <taxon>Haloferacaceae</taxon>
        <taxon>Haloferax</taxon>
    </lineage>
</organism>
<evidence type="ECO:0000256" key="1">
    <source>
        <dbReference type="SAM" id="Phobius"/>
    </source>
</evidence>
<feature type="transmembrane region" description="Helical" evidence="1">
    <location>
        <begin position="38"/>
        <end position="58"/>
    </location>
</feature>
<feature type="transmembrane region" description="Helical" evidence="1">
    <location>
        <begin position="113"/>
        <end position="133"/>
    </location>
</feature>
<evidence type="ECO:0000313" key="2">
    <source>
        <dbReference type="EMBL" id="MRX22149.1"/>
    </source>
</evidence>
<reference evidence="2 3" key="1">
    <citation type="submission" date="2019-11" db="EMBL/GenBank/DDBJ databases">
        <title>Whole genome sequence of Haloferax sp. MBLA0076.</title>
        <authorList>
            <person name="Seo M.-J."/>
            <person name="Cho E.-S."/>
        </authorList>
    </citation>
    <scope>NUCLEOTIDE SEQUENCE [LARGE SCALE GENOMIC DNA]</scope>
    <source>
        <strain evidence="2 3">MBLA0076</strain>
    </source>
</reference>
<name>A0A6A8GH06_9EURY</name>
<sequence length="162" mass="16857">MVNAPDGSGGGSSSSGPRLDGARSYINFADRFDNFGQAFIATVSGIFVFAGSAVIALGESFVNLPVMLLDAFGIGGKAWIFALTRDPAGFVSASFRSAAESMLSGPFAELGPFLPWLAAVVAIGVVGIITWYLDRRDSDVPGLGLDLPLIGNDEDGDFTDEN</sequence>
<proteinExistence type="predicted"/>
<dbReference type="RefSeq" id="WP_151162687.1">
    <property type="nucleotide sequence ID" value="NZ_WKJO01000001.1"/>
</dbReference>
<evidence type="ECO:0000313" key="3">
    <source>
        <dbReference type="Proteomes" id="UP000439022"/>
    </source>
</evidence>
<accession>A0A6A8GH06</accession>
<dbReference type="EMBL" id="WKJO01000001">
    <property type="protein sequence ID" value="MRX22149.1"/>
    <property type="molecule type" value="Genomic_DNA"/>
</dbReference>
<keyword evidence="1" id="KW-0472">Membrane</keyword>
<protein>
    <submittedName>
        <fullName evidence="2">Uncharacterized protein</fullName>
    </submittedName>
</protein>
<dbReference type="AlphaFoldDB" id="A0A6A8GH06"/>
<keyword evidence="1" id="KW-1133">Transmembrane helix</keyword>
<keyword evidence="1" id="KW-0812">Transmembrane</keyword>
<gene>
    <name evidence="2" type="ORF">GJR96_09300</name>
</gene>